<comment type="caution">
    <text evidence="2">The sequence shown here is derived from an EMBL/GenBank/DDBJ whole genome shotgun (WGS) entry which is preliminary data.</text>
</comment>
<keyword evidence="1" id="KW-1133">Transmembrane helix</keyword>
<sequence>MYCFFYIFPTNVLLIQSFLILHFRYFFQAFACKYHIAIMVIYKFGLKSPPRNKKTCFQLSNLHFKYFKKLWQYFHLYFDAIPNKNTAISIFFKQQHVYIKAYHKIIIKYI</sequence>
<dbReference type="VEuPathDB" id="MicrosporidiaDB:EDEG_03307"/>
<protein>
    <submittedName>
        <fullName evidence="2">Uncharacterized protein</fullName>
    </submittedName>
</protein>
<organism evidence="2 3">
    <name type="scientific">Edhazardia aedis (strain USNM 41457)</name>
    <name type="common">Microsporidian parasite</name>
    <dbReference type="NCBI Taxonomy" id="1003232"/>
    <lineage>
        <taxon>Eukaryota</taxon>
        <taxon>Fungi</taxon>
        <taxon>Fungi incertae sedis</taxon>
        <taxon>Microsporidia</taxon>
        <taxon>Edhazardia</taxon>
    </lineage>
</organism>
<gene>
    <name evidence="2" type="ORF">EDEG_03307</name>
</gene>
<reference evidence="2 3" key="1">
    <citation type="submission" date="2011-08" db="EMBL/GenBank/DDBJ databases">
        <authorList>
            <person name="Liu Z.J."/>
            <person name="Shi F.L."/>
            <person name="Lu J.Q."/>
            <person name="Li M."/>
            <person name="Wang Z.L."/>
        </authorList>
    </citation>
    <scope>NUCLEOTIDE SEQUENCE [LARGE SCALE GENOMIC DNA]</scope>
    <source>
        <strain evidence="2 3">USNM 41457</strain>
    </source>
</reference>
<dbReference type="AlphaFoldDB" id="J9D348"/>
<evidence type="ECO:0000313" key="2">
    <source>
        <dbReference type="EMBL" id="EJW02256.1"/>
    </source>
</evidence>
<dbReference type="EMBL" id="AFBI03000081">
    <property type="protein sequence ID" value="EJW02256.1"/>
    <property type="molecule type" value="Genomic_DNA"/>
</dbReference>
<keyword evidence="1" id="KW-0812">Transmembrane</keyword>
<proteinExistence type="predicted"/>
<dbReference type="InParanoid" id="J9D348"/>
<evidence type="ECO:0000256" key="1">
    <source>
        <dbReference type="SAM" id="Phobius"/>
    </source>
</evidence>
<name>J9D348_EDHAE</name>
<keyword evidence="3" id="KW-1185">Reference proteome</keyword>
<dbReference type="HOGENOM" id="CLU_2171025_0_0_1"/>
<accession>J9D348</accession>
<dbReference type="Proteomes" id="UP000003163">
    <property type="component" value="Unassembled WGS sequence"/>
</dbReference>
<keyword evidence="1" id="KW-0472">Membrane</keyword>
<reference evidence="3" key="2">
    <citation type="submission" date="2015-07" db="EMBL/GenBank/DDBJ databases">
        <title>Contrasting host-pathogen interactions and genome evolution in two generalist and specialist microsporidian pathogens of mosquitoes.</title>
        <authorList>
            <consortium name="The Broad Institute Genomics Platform"/>
            <consortium name="The Broad Institute Genome Sequencing Center for Infectious Disease"/>
            <person name="Cuomo C.A."/>
            <person name="Sanscrainte N.D."/>
            <person name="Goldberg J.M."/>
            <person name="Heiman D."/>
            <person name="Young S."/>
            <person name="Zeng Q."/>
            <person name="Becnel J.J."/>
            <person name="Birren B.W."/>
        </authorList>
    </citation>
    <scope>NUCLEOTIDE SEQUENCE [LARGE SCALE GENOMIC DNA]</scope>
    <source>
        <strain evidence="3">USNM 41457</strain>
    </source>
</reference>
<evidence type="ECO:0000313" key="3">
    <source>
        <dbReference type="Proteomes" id="UP000003163"/>
    </source>
</evidence>
<feature type="transmembrane region" description="Helical" evidence="1">
    <location>
        <begin position="6"/>
        <end position="27"/>
    </location>
</feature>